<dbReference type="EMBL" id="WKEW01000293">
    <property type="protein sequence ID" value="MCF5061312.1"/>
    <property type="molecule type" value="Genomic_DNA"/>
</dbReference>
<keyword evidence="1" id="KW-0472">Membrane</keyword>
<comment type="caution">
    <text evidence="2">The sequence shown here is derived from an EMBL/GenBank/DDBJ whole genome shotgun (WGS) entry which is preliminary data.</text>
</comment>
<proteinExistence type="predicted"/>
<evidence type="ECO:0008006" key="4">
    <source>
        <dbReference type="Google" id="ProtNLM"/>
    </source>
</evidence>
<feature type="transmembrane region" description="Helical" evidence="1">
    <location>
        <begin position="20"/>
        <end position="41"/>
    </location>
</feature>
<reference evidence="2 3" key="1">
    <citation type="submission" date="2019-11" db="EMBL/GenBank/DDBJ databases">
        <title>Epiphytic Pseudomonas syringae from cherry orchards.</title>
        <authorList>
            <person name="Hulin M.T."/>
        </authorList>
    </citation>
    <scope>NUCLEOTIDE SEQUENCE [LARGE SCALE GENOMIC DNA]</scope>
    <source>
        <strain evidence="2 3">PA-6-9F</strain>
    </source>
</reference>
<accession>A0AAW5ABI8</accession>
<dbReference type="Pfam" id="PF14897">
    <property type="entry name" value="EpsG"/>
    <property type="match status" value="1"/>
</dbReference>
<dbReference type="Proteomes" id="UP000814172">
    <property type="component" value="Unassembled WGS sequence"/>
</dbReference>
<gene>
    <name evidence="2" type="ORF">GIW75_30765</name>
</gene>
<evidence type="ECO:0000313" key="2">
    <source>
        <dbReference type="EMBL" id="MCF5061312.1"/>
    </source>
</evidence>
<name>A0AAW5ABI8_9PSED</name>
<organism evidence="2 3">
    <name type="scientific">Pseudomonas proteolytica</name>
    <dbReference type="NCBI Taxonomy" id="219574"/>
    <lineage>
        <taxon>Bacteria</taxon>
        <taxon>Pseudomonadati</taxon>
        <taxon>Pseudomonadota</taxon>
        <taxon>Gammaproteobacteria</taxon>
        <taxon>Pseudomonadales</taxon>
        <taxon>Pseudomonadaceae</taxon>
        <taxon>Pseudomonas</taxon>
    </lineage>
</organism>
<feature type="transmembrane region" description="Helical" evidence="1">
    <location>
        <begin position="114"/>
        <end position="132"/>
    </location>
</feature>
<evidence type="ECO:0000256" key="1">
    <source>
        <dbReference type="SAM" id="Phobius"/>
    </source>
</evidence>
<keyword evidence="1" id="KW-0812">Transmembrane</keyword>
<dbReference type="AlphaFoldDB" id="A0AAW5ABI8"/>
<keyword evidence="1" id="KW-1133">Transmembrane helix</keyword>
<feature type="transmembrane region" description="Helical" evidence="1">
    <location>
        <begin position="159"/>
        <end position="181"/>
    </location>
</feature>
<keyword evidence="3" id="KW-1185">Reference proteome</keyword>
<evidence type="ECO:0000313" key="3">
    <source>
        <dbReference type="Proteomes" id="UP000814172"/>
    </source>
</evidence>
<sequence>MKPSINEPVRRMYFDGRWRVTTPGAIVAFVFVAIASLLIALRPMGLDYDYQTYLEYYDNILAGYPPAVEVGYKLITIFFEQIGIGFLGVLYTYAFIALYAKFKFFQRLESYRSVREGLFFGVVYFLVFFPVWELTQIRNAAAIAVVALAILEDRKINSVFYFLLAVLLHNVSFLIVAFWLVQRFFGWRPQKLSATPHPPVRCRHVLYRTQRRRTRHDPGRAISRS</sequence>
<feature type="transmembrane region" description="Helical" evidence="1">
    <location>
        <begin position="82"/>
        <end position="102"/>
    </location>
</feature>
<protein>
    <recommendedName>
        <fullName evidence="4">EpsG family protein</fullName>
    </recommendedName>
</protein>
<dbReference type="InterPro" id="IPR049458">
    <property type="entry name" value="EpsG-like"/>
</dbReference>